<evidence type="ECO:0000313" key="2">
    <source>
        <dbReference type="EMBL" id="KZN63313.1"/>
    </source>
</evidence>
<name>A0A162C790_9GAMM</name>
<gene>
    <name evidence="2" type="ORF">N478_03425</name>
</gene>
<proteinExistence type="predicted"/>
<feature type="transmembrane region" description="Helical" evidence="1">
    <location>
        <begin position="52"/>
        <end position="72"/>
    </location>
</feature>
<protein>
    <submittedName>
        <fullName evidence="2">Uncharacterized protein</fullName>
    </submittedName>
</protein>
<organism evidence="2 3">
    <name type="scientific">Pseudoalteromonas luteoviolacea S4060-1</name>
    <dbReference type="NCBI Taxonomy" id="1365257"/>
    <lineage>
        <taxon>Bacteria</taxon>
        <taxon>Pseudomonadati</taxon>
        <taxon>Pseudomonadota</taxon>
        <taxon>Gammaproteobacteria</taxon>
        <taxon>Alteromonadales</taxon>
        <taxon>Pseudoalteromonadaceae</taxon>
        <taxon>Pseudoalteromonas</taxon>
    </lineage>
</organism>
<sequence>MDTIQKIYQKVLVITPGSDVFSLQILLLSLYVIALVFSMSRAHKDQERITDFLSTITATVKYALTAVLVETFLEYARHPDNINNDFASIQNIYLYLFFINLLFVFFHYQIHLRFSFVYGRLYQVVKRIFLWHGFLHLIIWFKLVVFDIQNGLAIIDYAYSFLVVYLNITLFVAMIKPSLLKKFYIELILAPMYVRSNPIVHVQRK</sequence>
<comment type="caution">
    <text evidence="2">The sequence shown here is derived from an EMBL/GenBank/DDBJ whole genome shotgun (WGS) entry which is preliminary data.</text>
</comment>
<feature type="transmembrane region" description="Helical" evidence="1">
    <location>
        <begin position="92"/>
        <end position="108"/>
    </location>
</feature>
<evidence type="ECO:0000313" key="3">
    <source>
        <dbReference type="Proteomes" id="UP000076661"/>
    </source>
</evidence>
<feature type="transmembrane region" description="Helical" evidence="1">
    <location>
        <begin position="128"/>
        <end position="145"/>
    </location>
</feature>
<reference evidence="2 3" key="1">
    <citation type="submission" date="2013-07" db="EMBL/GenBank/DDBJ databases">
        <title>Comparative Genomic and Metabolomic Analysis of Twelve Strains of Pseudoalteromonas luteoviolacea.</title>
        <authorList>
            <person name="Vynne N.G."/>
            <person name="Mansson M."/>
            <person name="Gram L."/>
        </authorList>
    </citation>
    <scope>NUCLEOTIDE SEQUENCE [LARGE SCALE GENOMIC DNA]</scope>
    <source>
        <strain evidence="2 3">S4060-1</strain>
    </source>
</reference>
<dbReference type="AlphaFoldDB" id="A0A162C790"/>
<evidence type="ECO:0000256" key="1">
    <source>
        <dbReference type="SAM" id="Phobius"/>
    </source>
</evidence>
<feature type="transmembrane region" description="Helical" evidence="1">
    <location>
        <begin position="157"/>
        <end position="175"/>
    </location>
</feature>
<keyword evidence="1" id="KW-0812">Transmembrane</keyword>
<keyword evidence="1" id="KW-1133">Transmembrane helix</keyword>
<dbReference type="PATRIC" id="fig|1365257.3.peg.3719"/>
<accession>A0A162C790</accession>
<keyword evidence="1" id="KW-0472">Membrane</keyword>
<feature type="transmembrane region" description="Helical" evidence="1">
    <location>
        <begin position="20"/>
        <end position="40"/>
    </location>
</feature>
<dbReference type="Proteomes" id="UP000076661">
    <property type="component" value="Unassembled WGS sequence"/>
</dbReference>
<dbReference type="EMBL" id="AUXX01000034">
    <property type="protein sequence ID" value="KZN63313.1"/>
    <property type="molecule type" value="Genomic_DNA"/>
</dbReference>